<dbReference type="InParanoid" id="A0A0C3DDP0"/>
<reference evidence="3" key="2">
    <citation type="submission" date="2015-01" db="EMBL/GenBank/DDBJ databases">
        <title>Evolutionary Origins and Diversification of the Mycorrhizal Mutualists.</title>
        <authorList>
            <consortium name="DOE Joint Genome Institute"/>
            <consortium name="Mycorrhizal Genomics Consortium"/>
            <person name="Kohler A."/>
            <person name="Kuo A."/>
            <person name="Nagy L.G."/>
            <person name="Floudas D."/>
            <person name="Copeland A."/>
            <person name="Barry K.W."/>
            <person name="Cichocki N."/>
            <person name="Veneault-Fourrey C."/>
            <person name="LaButti K."/>
            <person name="Lindquist E.A."/>
            <person name="Lipzen A."/>
            <person name="Lundell T."/>
            <person name="Morin E."/>
            <person name="Murat C."/>
            <person name="Riley R."/>
            <person name="Ohm R."/>
            <person name="Sun H."/>
            <person name="Tunlid A."/>
            <person name="Henrissat B."/>
            <person name="Grigoriev I.V."/>
            <person name="Hibbett D.S."/>
            <person name="Martin F."/>
        </authorList>
    </citation>
    <scope>NUCLEOTIDE SEQUENCE [LARGE SCALE GENOMIC DNA]</scope>
    <source>
        <strain evidence="3">Foug A</strain>
    </source>
</reference>
<feature type="compositionally biased region" description="Basic residues" evidence="1">
    <location>
        <begin position="12"/>
        <end position="21"/>
    </location>
</feature>
<organism evidence="2 3">
    <name type="scientific">Scleroderma citrinum Foug A</name>
    <dbReference type="NCBI Taxonomy" id="1036808"/>
    <lineage>
        <taxon>Eukaryota</taxon>
        <taxon>Fungi</taxon>
        <taxon>Dikarya</taxon>
        <taxon>Basidiomycota</taxon>
        <taxon>Agaricomycotina</taxon>
        <taxon>Agaricomycetes</taxon>
        <taxon>Agaricomycetidae</taxon>
        <taxon>Boletales</taxon>
        <taxon>Sclerodermatineae</taxon>
        <taxon>Sclerodermataceae</taxon>
        <taxon>Scleroderma</taxon>
    </lineage>
</organism>
<gene>
    <name evidence="2" type="ORF">SCLCIDRAFT_392513</name>
</gene>
<dbReference type="EMBL" id="KN822160">
    <property type="protein sequence ID" value="KIM54181.1"/>
    <property type="molecule type" value="Genomic_DNA"/>
</dbReference>
<dbReference type="AlphaFoldDB" id="A0A0C3DDP0"/>
<dbReference type="HOGENOM" id="CLU_2868903_0_0_1"/>
<proteinExistence type="predicted"/>
<feature type="compositionally biased region" description="Basic and acidic residues" evidence="1">
    <location>
        <begin position="1"/>
        <end position="11"/>
    </location>
</feature>
<evidence type="ECO:0000313" key="2">
    <source>
        <dbReference type="EMBL" id="KIM54181.1"/>
    </source>
</evidence>
<sequence length="64" mass="7360">MYRYGGGERKEGRRCRQRPCSRHTLPIAEPDPQMQTAVNNRHHSNAFFEPPTLSDPLLLSQLTP</sequence>
<feature type="region of interest" description="Disordered" evidence="1">
    <location>
        <begin position="1"/>
        <end position="64"/>
    </location>
</feature>
<evidence type="ECO:0000313" key="3">
    <source>
        <dbReference type="Proteomes" id="UP000053989"/>
    </source>
</evidence>
<reference evidence="2 3" key="1">
    <citation type="submission" date="2014-04" db="EMBL/GenBank/DDBJ databases">
        <authorList>
            <consortium name="DOE Joint Genome Institute"/>
            <person name="Kuo A."/>
            <person name="Kohler A."/>
            <person name="Nagy L.G."/>
            <person name="Floudas D."/>
            <person name="Copeland A."/>
            <person name="Barry K.W."/>
            <person name="Cichocki N."/>
            <person name="Veneault-Fourrey C."/>
            <person name="LaButti K."/>
            <person name="Lindquist E.A."/>
            <person name="Lipzen A."/>
            <person name="Lundell T."/>
            <person name="Morin E."/>
            <person name="Murat C."/>
            <person name="Sun H."/>
            <person name="Tunlid A."/>
            <person name="Henrissat B."/>
            <person name="Grigoriev I.V."/>
            <person name="Hibbett D.S."/>
            <person name="Martin F."/>
            <person name="Nordberg H.P."/>
            <person name="Cantor M.N."/>
            <person name="Hua S.X."/>
        </authorList>
    </citation>
    <scope>NUCLEOTIDE SEQUENCE [LARGE SCALE GENOMIC DNA]</scope>
    <source>
        <strain evidence="2 3">Foug A</strain>
    </source>
</reference>
<name>A0A0C3DDP0_9AGAM</name>
<evidence type="ECO:0000256" key="1">
    <source>
        <dbReference type="SAM" id="MobiDB-lite"/>
    </source>
</evidence>
<dbReference type="Proteomes" id="UP000053989">
    <property type="component" value="Unassembled WGS sequence"/>
</dbReference>
<protein>
    <submittedName>
        <fullName evidence="2">Uncharacterized protein</fullName>
    </submittedName>
</protein>
<accession>A0A0C3DDP0</accession>
<keyword evidence="3" id="KW-1185">Reference proteome</keyword>